<dbReference type="PANTHER" id="PTHR20859:SF94">
    <property type="entry name" value="CYTOKINE RECEPTOR FAMILY MEMBER B7"/>
    <property type="match status" value="1"/>
</dbReference>
<proteinExistence type="predicted"/>
<protein>
    <recommendedName>
        <fullName evidence="2">Fibronectin type-III domain-containing protein</fullName>
    </recommendedName>
</protein>
<dbReference type="Gene3D" id="2.60.40.10">
    <property type="entry name" value="Immunoglobulins"/>
    <property type="match status" value="1"/>
</dbReference>
<dbReference type="PANTHER" id="PTHR20859">
    <property type="entry name" value="INTERFERON/INTERLEUKIN RECEPTOR"/>
    <property type="match status" value="1"/>
</dbReference>
<organism evidence="3 4">
    <name type="scientific">Knipowitschia caucasica</name>
    <name type="common">Caucasian dwarf goby</name>
    <name type="synonym">Pomatoschistus caucasicus</name>
    <dbReference type="NCBI Taxonomy" id="637954"/>
    <lineage>
        <taxon>Eukaryota</taxon>
        <taxon>Metazoa</taxon>
        <taxon>Chordata</taxon>
        <taxon>Craniata</taxon>
        <taxon>Vertebrata</taxon>
        <taxon>Euteleostomi</taxon>
        <taxon>Actinopterygii</taxon>
        <taxon>Neopterygii</taxon>
        <taxon>Teleostei</taxon>
        <taxon>Neoteleostei</taxon>
        <taxon>Acanthomorphata</taxon>
        <taxon>Gobiaria</taxon>
        <taxon>Gobiiformes</taxon>
        <taxon>Gobioidei</taxon>
        <taxon>Gobiidae</taxon>
        <taxon>Gobiinae</taxon>
        <taxon>Knipowitschia</taxon>
    </lineage>
</organism>
<dbReference type="InterPro" id="IPR003961">
    <property type="entry name" value="FN3_dom"/>
</dbReference>
<dbReference type="GO" id="GO:0005886">
    <property type="term" value="C:plasma membrane"/>
    <property type="evidence" value="ECO:0007669"/>
    <property type="project" value="TreeGrafter"/>
</dbReference>
<evidence type="ECO:0000313" key="3">
    <source>
        <dbReference type="EMBL" id="CAL1600867.1"/>
    </source>
</evidence>
<dbReference type="CDD" id="cd00063">
    <property type="entry name" value="FN3"/>
    <property type="match status" value="1"/>
</dbReference>
<dbReference type="InterPro" id="IPR050650">
    <property type="entry name" value="Type-II_Cytokine-TF_Rcpt"/>
</dbReference>
<dbReference type="PROSITE" id="PS51257">
    <property type="entry name" value="PROKAR_LIPOPROTEIN"/>
    <property type="match status" value="1"/>
</dbReference>
<name>A0AAV2LNC7_KNICA</name>
<dbReference type="InterPro" id="IPR036116">
    <property type="entry name" value="FN3_sf"/>
</dbReference>
<dbReference type="AlphaFoldDB" id="A0AAV2LNC7"/>
<accession>A0AAV2LNC7</accession>
<keyword evidence="4" id="KW-1185">Reference proteome</keyword>
<keyword evidence="1" id="KW-0732">Signal</keyword>
<dbReference type="Proteomes" id="UP001497482">
    <property type="component" value="Chromosome 3"/>
</dbReference>
<evidence type="ECO:0000313" key="4">
    <source>
        <dbReference type="Proteomes" id="UP001497482"/>
    </source>
</evidence>
<dbReference type="Pfam" id="PF01108">
    <property type="entry name" value="Tissue_fac"/>
    <property type="match status" value="1"/>
</dbReference>
<dbReference type="SUPFAM" id="SSF49265">
    <property type="entry name" value="Fibronectin type III"/>
    <property type="match status" value="1"/>
</dbReference>
<dbReference type="InterPro" id="IPR013783">
    <property type="entry name" value="Ig-like_fold"/>
</dbReference>
<evidence type="ECO:0000256" key="1">
    <source>
        <dbReference type="SAM" id="SignalP"/>
    </source>
</evidence>
<feature type="chain" id="PRO_5043573166" description="Fibronectin type-III domain-containing protein" evidence="1">
    <location>
        <begin position="23"/>
        <end position="130"/>
    </location>
</feature>
<gene>
    <name evidence="3" type="ORF">KC01_LOCUS28938</name>
</gene>
<evidence type="ECO:0000259" key="2">
    <source>
        <dbReference type="Pfam" id="PF01108"/>
    </source>
</evidence>
<feature type="domain" description="Fibronectin type-III" evidence="2">
    <location>
        <begin position="7"/>
        <end position="109"/>
    </location>
</feature>
<reference evidence="3 4" key="1">
    <citation type="submission" date="2024-04" db="EMBL/GenBank/DDBJ databases">
        <authorList>
            <person name="Waldvogel A.-M."/>
            <person name="Schoenle A."/>
        </authorList>
    </citation>
    <scope>NUCLEOTIDE SEQUENCE [LARGE SCALE GENOMIC DNA]</scope>
</reference>
<feature type="signal peptide" evidence="1">
    <location>
        <begin position="1"/>
        <end position="22"/>
    </location>
</feature>
<dbReference type="EMBL" id="OZ035825">
    <property type="protein sequence ID" value="CAL1600867.1"/>
    <property type="molecule type" value="Genomic_DNA"/>
</dbReference>
<dbReference type="GO" id="GO:0004896">
    <property type="term" value="F:cytokine receptor activity"/>
    <property type="evidence" value="ECO:0007669"/>
    <property type="project" value="TreeGrafter"/>
</dbReference>
<sequence length="130" mass="14712">MDLSRTTALLLFMVACVSCVTGEKLPTPENLQVNILREDVFVLWTEPTGASADVLYNVQFGSIAGEWKPVKKCTNISKTFCDLSNLIEDYMVIYKVRVQSEEGGVHSEWTPKKKISVYYNHWETLSTLCV</sequence>